<dbReference type="PANTHER" id="PTHR34825:SF1">
    <property type="entry name" value="AAA-ATPASE-LIKE DOMAIN-CONTAINING PROTEIN"/>
    <property type="match status" value="1"/>
</dbReference>
<evidence type="ECO:0000313" key="3">
    <source>
        <dbReference type="Proteomes" id="UP000008957"/>
    </source>
</evidence>
<proteinExistence type="predicted"/>
<dbReference type="PANTHER" id="PTHR34825">
    <property type="entry name" value="CONSERVED PROTEIN, WITH A WEAK D-GALACTARATE DEHYDRATASE/ALTRONATE HYDROLASE DOMAIN"/>
    <property type="match status" value="1"/>
</dbReference>
<dbReference type="KEGG" id="sbr:SY1_10900"/>
<protein>
    <recommendedName>
        <fullName evidence="1">AAA-ATPase-like domain-containing protein</fullName>
    </recommendedName>
</protein>
<organism evidence="2 3">
    <name type="scientific">Fretibacterium fastidiosum</name>
    <dbReference type="NCBI Taxonomy" id="651822"/>
    <lineage>
        <taxon>Bacteria</taxon>
        <taxon>Thermotogati</taxon>
        <taxon>Synergistota</taxon>
        <taxon>Synergistia</taxon>
        <taxon>Synergistales</taxon>
        <taxon>Aminobacteriaceae</taxon>
        <taxon>Fretibacterium</taxon>
    </lineage>
</organism>
<dbReference type="RefSeq" id="WP_015556431.1">
    <property type="nucleotide sequence ID" value="NC_021038.1"/>
</dbReference>
<dbReference type="InterPro" id="IPR012547">
    <property type="entry name" value="PDDEXK_9"/>
</dbReference>
<keyword evidence="3" id="KW-1185">Reference proteome</keyword>
<dbReference type="Proteomes" id="UP000008957">
    <property type="component" value="Chromosome"/>
</dbReference>
<dbReference type="Pfam" id="PF08011">
    <property type="entry name" value="PDDEXK_9"/>
    <property type="match status" value="1"/>
</dbReference>
<feature type="domain" description="AAA-ATPase-like" evidence="1">
    <location>
        <begin position="9"/>
        <end position="206"/>
    </location>
</feature>
<evidence type="ECO:0000259" key="1">
    <source>
        <dbReference type="Pfam" id="PF09820"/>
    </source>
</evidence>
<reference evidence="3" key="1">
    <citation type="submission" date="2010-03" db="EMBL/GenBank/DDBJ databases">
        <title>The genome sequence of Synergistetes sp. SGP1.</title>
        <authorList>
            <consortium name="metaHIT consortium -- http://www.metahit.eu/"/>
            <person name="Pajon A."/>
            <person name="Turner K."/>
            <person name="Parkhill J."/>
            <person name="Wade W."/>
            <person name="Vartoukian S."/>
        </authorList>
    </citation>
    <scope>NUCLEOTIDE SEQUENCE [LARGE SCALE GENOMIC DNA]</scope>
    <source>
        <strain evidence="3">SGP1</strain>
    </source>
</reference>
<sequence>MKRNLKTLPIGTYNFEKLRRMNCVYVDKTARLVKLVEAGAWYFLSRPRRFGKSLTLSTLDALFGGKAELFRGLAAEAWAIEQAKHPAPVLRLDMSMMNVSDVAQFEGSLNSALTWRAEDAGVTLSSQQPSDKFQELIRALHRQGGPVVVLIDEYDKPILDKIGNLEAAEAMRDSLRTLYTVLKGCDEYLRFVMLTGISRFTKTGVFSAMNNLMDISMTESFGDVVGYTQEELERDFADWIDDTAGKMRLSRQELLMRMKDYYDGFCFDGTTRLYNPFSILNFFFNGRFSNYWYESGSPSFIVAYMKRHEILDPEAYRHLVVKESFASSQEIERARPESFLYQAGYLTIEKWEEQSLTLDYPNREVLDSIAGMYLEHVYNVEGYSSIGAQLWKALSNGEVTEAIRLYNTALASIPYQDLARRDESLYRSLFLMLLRGAGITAHGEVPTNRGRSDVLVLFPHRVVVLEFKLARSAGEIARLRDEGRKQIEEKGYAKPFDADRRAVTSAVVVIDLQKHEAAAC</sequence>
<dbReference type="Pfam" id="PF09820">
    <property type="entry name" value="AAA-ATPase_like"/>
    <property type="match status" value="1"/>
</dbReference>
<dbReference type="InterPro" id="IPR027417">
    <property type="entry name" value="P-loop_NTPase"/>
</dbReference>
<dbReference type="InterPro" id="IPR018631">
    <property type="entry name" value="AAA-ATPase-like_dom"/>
</dbReference>
<reference evidence="2 3" key="2">
    <citation type="submission" date="2010-03" db="EMBL/GenBank/DDBJ databases">
        <authorList>
            <person name="Pajon A."/>
        </authorList>
    </citation>
    <scope>NUCLEOTIDE SEQUENCE [LARGE SCALE GENOMIC DNA]</scope>
    <source>
        <strain evidence="2 3">SGP1</strain>
    </source>
</reference>
<evidence type="ECO:0000313" key="2">
    <source>
        <dbReference type="EMBL" id="CBL28284.1"/>
    </source>
</evidence>
<dbReference type="EMBL" id="FP929056">
    <property type="protein sequence ID" value="CBL28284.1"/>
    <property type="molecule type" value="Genomic_DNA"/>
</dbReference>
<dbReference type="AlphaFoldDB" id="A0AB94IX74"/>
<name>A0AB94IX74_9BACT</name>
<dbReference type="SUPFAM" id="SSF52540">
    <property type="entry name" value="P-loop containing nucleoside triphosphate hydrolases"/>
    <property type="match status" value="1"/>
</dbReference>
<gene>
    <name evidence="2" type="ORF">SY1_10900</name>
</gene>
<accession>A0AB94IX74</accession>